<evidence type="ECO:0000256" key="2">
    <source>
        <dbReference type="ARBA" id="ARBA00022670"/>
    </source>
</evidence>
<keyword evidence="11" id="KW-1185">Reference proteome</keyword>
<comment type="caution">
    <text evidence="10">The sequence shown here is derived from an EMBL/GenBank/DDBJ whole genome shotgun (WGS) entry which is preliminary data.</text>
</comment>
<evidence type="ECO:0000256" key="4">
    <source>
        <dbReference type="ARBA" id="ARBA00022801"/>
    </source>
</evidence>
<keyword evidence="5" id="KW-0862">Zinc</keyword>
<dbReference type="CDD" id="cd12797">
    <property type="entry name" value="M23_peptidase"/>
    <property type="match status" value="1"/>
</dbReference>
<dbReference type="PANTHER" id="PTHR21666">
    <property type="entry name" value="PEPTIDASE-RELATED"/>
    <property type="match status" value="1"/>
</dbReference>
<feature type="transmembrane region" description="Helical" evidence="8">
    <location>
        <begin position="32"/>
        <end position="57"/>
    </location>
</feature>
<dbReference type="RefSeq" id="WP_220231556.1">
    <property type="nucleotide sequence ID" value="NZ_JAICBX010000009.1"/>
</dbReference>
<dbReference type="InterPro" id="IPR050570">
    <property type="entry name" value="Cell_wall_metabolism_enzyme"/>
</dbReference>
<accession>A0AAE2ZUH1</accession>
<evidence type="ECO:0000256" key="1">
    <source>
        <dbReference type="ARBA" id="ARBA00001947"/>
    </source>
</evidence>
<keyword evidence="8" id="KW-0472">Membrane</keyword>
<comment type="cofactor">
    <cofactor evidence="1">
        <name>Zn(2+)</name>
        <dbReference type="ChEBI" id="CHEBI:29105"/>
    </cofactor>
</comment>
<dbReference type="GO" id="GO:0046872">
    <property type="term" value="F:metal ion binding"/>
    <property type="evidence" value="ECO:0007669"/>
    <property type="project" value="UniProtKB-KW"/>
</dbReference>
<sequence length="651" mass="70579">MAKESDVAKQLGEDEPLLADGRKAPDRREVSIRWLSGTFLTGITSSALMGIALFAALDGREQLAIPGEAYASTETESDRANSLGAEKGSRLVGTAIAAKPTDRSIIEVSTMIDEGDRSVIRSKPFAHVKMALAANHGVKIDYPKFDPLKIFSSGEQEEEAPATPTGVIYGADVDSEISLKITEFPLTAVPYVYAANLTVDEAEEIARKSEMALDNGKLQVAAMHYVNPQTFNGADSPFAVATNINAKVVAENVSVSPVQTSNANAIEYIDDIIPIRSTVKIVDALVDAGYDKSQAQYFSDFLAGETGSEDLSEGDVVRLGLEQRGENKRIIRASVYSGSRHRGSVAINDSEILASAEEPPKSAAVETAFDNQPVAVSSGRDLPRIYDGIFRAALSYGMDLDMTDKLVRMLASSVDFQAKLKPTDTMEALFSVNEQTEAADIDSQLLFVKATFGNNDVQLYRFHNPETGAIDYYDSEGRSARQFLIRNPVPNGRFRSGFGMRRHPILKYRRMHTGVDWAAPRGTPIIAAGNGVVEKAGWNKGGYGKQTIIRHPNGYESSYSHQTSIAKGIVPGARVRQGQVIGYVGSTGLSTGPHLHYELIVNGRKVDPMRVRLPEGKALAGEALAEFQRERERIDKLVNPESGTARLASAF</sequence>
<keyword evidence="8" id="KW-1133">Transmembrane helix</keyword>
<feature type="domain" description="M23ase beta-sheet core" evidence="9">
    <location>
        <begin position="510"/>
        <end position="608"/>
    </location>
</feature>
<keyword evidence="8" id="KW-0812">Transmembrane</keyword>
<evidence type="ECO:0000256" key="7">
    <source>
        <dbReference type="SAM" id="MobiDB-lite"/>
    </source>
</evidence>
<evidence type="ECO:0000256" key="5">
    <source>
        <dbReference type="ARBA" id="ARBA00022833"/>
    </source>
</evidence>
<gene>
    <name evidence="10" type="ORF">K1W69_26790</name>
</gene>
<feature type="region of interest" description="Disordered" evidence="7">
    <location>
        <begin position="1"/>
        <end position="22"/>
    </location>
</feature>
<keyword evidence="3" id="KW-0479">Metal-binding</keyword>
<dbReference type="SUPFAM" id="SSF51261">
    <property type="entry name" value="Duplicated hybrid motif"/>
    <property type="match status" value="1"/>
</dbReference>
<organism evidence="10 11">
    <name type="scientific">Flavimaribacter sediminis</name>
    <dbReference type="NCBI Taxonomy" id="2865987"/>
    <lineage>
        <taxon>Bacteria</taxon>
        <taxon>Pseudomonadati</taxon>
        <taxon>Pseudomonadota</taxon>
        <taxon>Alphaproteobacteria</taxon>
        <taxon>Hyphomicrobiales</taxon>
        <taxon>Rhizobiaceae</taxon>
        <taxon>Flavimaribacter</taxon>
    </lineage>
</organism>
<dbReference type="InterPro" id="IPR011055">
    <property type="entry name" value="Dup_hybrid_motif"/>
</dbReference>
<evidence type="ECO:0000256" key="6">
    <source>
        <dbReference type="ARBA" id="ARBA00023049"/>
    </source>
</evidence>
<proteinExistence type="predicted"/>
<evidence type="ECO:0000259" key="9">
    <source>
        <dbReference type="Pfam" id="PF01551"/>
    </source>
</evidence>
<keyword evidence="6" id="KW-0482">Metalloprotease</keyword>
<dbReference type="InterPro" id="IPR016047">
    <property type="entry name" value="M23ase_b-sheet_dom"/>
</dbReference>
<dbReference type="Gene3D" id="3.10.450.350">
    <property type="match status" value="1"/>
</dbReference>
<dbReference type="Pfam" id="PF01551">
    <property type="entry name" value="Peptidase_M23"/>
    <property type="match status" value="1"/>
</dbReference>
<keyword evidence="4" id="KW-0378">Hydrolase</keyword>
<evidence type="ECO:0000313" key="10">
    <source>
        <dbReference type="EMBL" id="MBW8640825.1"/>
    </source>
</evidence>
<keyword evidence="2" id="KW-0645">Protease</keyword>
<dbReference type="GO" id="GO:0004222">
    <property type="term" value="F:metalloendopeptidase activity"/>
    <property type="evidence" value="ECO:0007669"/>
    <property type="project" value="TreeGrafter"/>
</dbReference>
<dbReference type="Gene3D" id="2.70.70.10">
    <property type="entry name" value="Glucose Permease (Domain IIA)"/>
    <property type="match status" value="1"/>
</dbReference>
<name>A0AAE2ZUH1_9HYPH</name>
<reference evidence="10" key="1">
    <citation type="submission" date="2021-08" db="EMBL/GenBank/DDBJ databases">
        <title>Hoeflea bacterium WL0058 sp. nov., isolated from the sediment.</title>
        <authorList>
            <person name="Wang L."/>
            <person name="Zhang D."/>
        </authorList>
    </citation>
    <scope>NUCLEOTIDE SEQUENCE</scope>
    <source>
        <strain evidence="10">WL0058</strain>
    </source>
</reference>
<protein>
    <submittedName>
        <fullName evidence="10">M23 family metallopeptidase</fullName>
    </submittedName>
</protein>
<evidence type="ECO:0000313" key="11">
    <source>
        <dbReference type="Proteomes" id="UP001196509"/>
    </source>
</evidence>
<dbReference type="PANTHER" id="PTHR21666:SF288">
    <property type="entry name" value="CELL DIVISION PROTEIN YTFB"/>
    <property type="match status" value="1"/>
</dbReference>
<dbReference type="AlphaFoldDB" id="A0AAE2ZUH1"/>
<evidence type="ECO:0000256" key="8">
    <source>
        <dbReference type="SAM" id="Phobius"/>
    </source>
</evidence>
<dbReference type="Proteomes" id="UP001196509">
    <property type="component" value="Unassembled WGS sequence"/>
</dbReference>
<dbReference type="EMBL" id="JAICBX010000009">
    <property type="protein sequence ID" value="MBW8640825.1"/>
    <property type="molecule type" value="Genomic_DNA"/>
</dbReference>
<evidence type="ECO:0000256" key="3">
    <source>
        <dbReference type="ARBA" id="ARBA00022723"/>
    </source>
</evidence>
<dbReference type="GO" id="GO:0006508">
    <property type="term" value="P:proteolysis"/>
    <property type="evidence" value="ECO:0007669"/>
    <property type="project" value="UniProtKB-KW"/>
</dbReference>